<name>A0ABX7PXG6_9BACT</name>
<evidence type="ECO:0000313" key="2">
    <source>
        <dbReference type="Proteomes" id="UP000663088"/>
    </source>
</evidence>
<dbReference type="EMBL" id="CP065956">
    <property type="protein sequence ID" value="QSR87694.1"/>
    <property type="molecule type" value="Genomic_DNA"/>
</dbReference>
<protein>
    <submittedName>
        <fullName evidence="1">Uncharacterized protein</fullName>
    </submittedName>
</protein>
<reference evidence="1 2" key="1">
    <citation type="submission" date="2020-12" db="EMBL/GenBank/DDBJ databases">
        <authorList>
            <person name="Awala S.I."/>
            <person name="Gwak J.-H."/>
            <person name="Kim S.-J."/>
            <person name="Rhee S.-K."/>
        </authorList>
    </citation>
    <scope>NUCLEOTIDE SEQUENCE [LARGE SCALE GENOMIC DNA]</scope>
    <source>
        <strain evidence="1 2">IT5</strain>
    </source>
</reference>
<gene>
    <name evidence="1" type="ORF">EM20IM_01195</name>
</gene>
<dbReference type="Proteomes" id="UP000663088">
    <property type="component" value="Chromosome"/>
</dbReference>
<accession>A0ABX7PXG6</accession>
<organism evidence="1 2">
    <name type="scientific">Candidatus Methylacidiphilum infernorum</name>
    <dbReference type="NCBI Taxonomy" id="511746"/>
    <lineage>
        <taxon>Bacteria</taxon>
        <taxon>Pseudomonadati</taxon>
        <taxon>Verrucomicrobiota</taxon>
        <taxon>Methylacidiphilae</taxon>
        <taxon>Methylacidiphilales</taxon>
        <taxon>Methylacidiphilaceae</taxon>
        <taxon>Methylacidiphilum (ex Ratnadevi et al. 2023)</taxon>
    </lineage>
</organism>
<sequence length="372" mass="41947">MLNSQSLLDEEVDIKEKDLREIFQSPILFSDNEIYQSSQTRIFSRVSPGDTQFNSSGGKNFQLIEDQGGYSLTFESKPADHFSFVISPSTSIQNVDPLNGTQAPIFRLAATSPLLNNLNTVNSAYLCWELDGLSTKAWINQSSTFNNWQTYNVMTEGSGLDLSYKSPLQTSFSLSLSNSLNEYGMVIPDWSYIYNQSDSLLSVRVEQPIRSTPLSFWTEGSFNQATALSGFEALNYIYGWTMPSLREGINWAVNSKGCVTVGTSFSKLVFDQGLGYENFNDFFGEWKQVVSSKASLNFGTDFQDCKYTAGSQELPYTDQGSRLYLSFGPQVQLSKDFSARLDMKYLLGEPDMKYEFLQIPNRYFLFSVQGKF</sequence>
<evidence type="ECO:0000313" key="1">
    <source>
        <dbReference type="EMBL" id="QSR87694.1"/>
    </source>
</evidence>
<keyword evidence="2" id="KW-1185">Reference proteome</keyword>
<proteinExistence type="predicted"/>